<gene>
    <name evidence="3" type="ORF">C8N24_1509</name>
</gene>
<name>A0A660LCU1_9ACTN</name>
<dbReference type="GO" id="GO:0008081">
    <property type="term" value="F:phosphoric diester hydrolase activity"/>
    <property type="evidence" value="ECO:0007669"/>
    <property type="project" value="InterPro"/>
</dbReference>
<dbReference type="PROSITE" id="PS51704">
    <property type="entry name" value="GP_PDE"/>
    <property type="match status" value="1"/>
</dbReference>
<dbReference type="PANTHER" id="PTHR46211:SF1">
    <property type="entry name" value="GLYCEROPHOSPHODIESTER PHOSPHODIESTERASE, CYTOPLASMIC"/>
    <property type="match status" value="1"/>
</dbReference>
<dbReference type="SUPFAM" id="SSF51695">
    <property type="entry name" value="PLC-like phosphodiesterases"/>
    <property type="match status" value="1"/>
</dbReference>
<keyword evidence="4" id="KW-1185">Reference proteome</keyword>
<reference evidence="3 4" key="1">
    <citation type="submission" date="2018-10" db="EMBL/GenBank/DDBJ databases">
        <title>Genomic Encyclopedia of Archaeal and Bacterial Type Strains, Phase II (KMG-II): from individual species to whole genera.</title>
        <authorList>
            <person name="Goeker M."/>
        </authorList>
    </citation>
    <scope>NUCLEOTIDE SEQUENCE [LARGE SCALE GENOMIC DNA]</scope>
    <source>
        <strain evidence="3 4">DSM 14954</strain>
    </source>
</reference>
<dbReference type="InterPro" id="IPR030395">
    <property type="entry name" value="GP_PDE_dom"/>
</dbReference>
<dbReference type="AlphaFoldDB" id="A0A660LCU1"/>
<evidence type="ECO:0000313" key="3">
    <source>
        <dbReference type="EMBL" id="RKQ91683.1"/>
    </source>
</evidence>
<sequence length="500" mass="52369">MKTRLALAIAATLLAAPAVSQAQDTPPDDPRVIAMRAQIDALDDIVQRPACDQTADPTRWQSVGTPDSGRARPLISAHRGALTLAPENTIQSYEYAFAFGVELVEVDVQQTKDGRFVALHDSTVDRTTNGTGDISTLTFDEVRALNAADYAPWKGGAYDPAQVASLEGVLALAQRVGAGVELDIKGSVTEEGKLTELVKQYGLIERSIFNSGDIRVLQTAPDARIIYNRDRWEPPYLMYEIAKVAPVFGSRRDEYTPESIAAVHDACGVVMPHAYDAGEAEEVDEFVRARAMGADGVQTNQPEAIVAAAGIPAPSTILRFDDEVCLVNRDNGLGFPGKVLVVDGVERVAGRGGCVAAPGAAKVTFAGTGAVTPSTAAVTGISGNVGGAVGPTLELTLGAAAPFGAFVPGVEREYTTSTEATILSTAGNTTLSVSDPGHLANGTYTLPQPLRVDVAPSFWPGPVTAAKSLITFKQAVGATDPLRTGTYSKTVTFTLSTTAP</sequence>
<dbReference type="InterPro" id="IPR017946">
    <property type="entry name" value="PLC-like_Pdiesterase_TIM-brl"/>
</dbReference>
<feature type="signal peptide" evidence="1">
    <location>
        <begin position="1"/>
        <end position="22"/>
    </location>
</feature>
<protein>
    <submittedName>
        <fullName evidence="3">Glycerophosphoryl diester phosphodiesterase</fullName>
    </submittedName>
</protein>
<dbReference type="EMBL" id="RBIL01000001">
    <property type="protein sequence ID" value="RKQ91683.1"/>
    <property type="molecule type" value="Genomic_DNA"/>
</dbReference>
<organism evidence="3 4">
    <name type="scientific">Solirubrobacter pauli</name>
    <dbReference type="NCBI Taxonomy" id="166793"/>
    <lineage>
        <taxon>Bacteria</taxon>
        <taxon>Bacillati</taxon>
        <taxon>Actinomycetota</taxon>
        <taxon>Thermoleophilia</taxon>
        <taxon>Solirubrobacterales</taxon>
        <taxon>Solirubrobacteraceae</taxon>
        <taxon>Solirubrobacter</taxon>
    </lineage>
</organism>
<dbReference type="Pfam" id="PF03009">
    <property type="entry name" value="GDPD"/>
    <property type="match status" value="1"/>
</dbReference>
<dbReference type="CDD" id="cd08566">
    <property type="entry name" value="GDPD_AtGDE_like"/>
    <property type="match status" value="1"/>
</dbReference>
<dbReference type="RefSeq" id="WP_121249453.1">
    <property type="nucleotide sequence ID" value="NZ_RBIL01000001.1"/>
</dbReference>
<keyword evidence="1" id="KW-0732">Signal</keyword>
<dbReference type="PANTHER" id="PTHR46211">
    <property type="entry name" value="GLYCEROPHOSPHORYL DIESTER PHOSPHODIESTERASE"/>
    <property type="match status" value="1"/>
</dbReference>
<evidence type="ECO:0000313" key="4">
    <source>
        <dbReference type="Proteomes" id="UP000278962"/>
    </source>
</evidence>
<accession>A0A660LCU1</accession>
<feature type="domain" description="GP-PDE" evidence="2">
    <location>
        <begin position="73"/>
        <end position="309"/>
    </location>
</feature>
<evidence type="ECO:0000256" key="1">
    <source>
        <dbReference type="SAM" id="SignalP"/>
    </source>
</evidence>
<dbReference type="Proteomes" id="UP000278962">
    <property type="component" value="Unassembled WGS sequence"/>
</dbReference>
<dbReference type="OrthoDB" id="1854250at2"/>
<comment type="caution">
    <text evidence="3">The sequence shown here is derived from an EMBL/GenBank/DDBJ whole genome shotgun (WGS) entry which is preliminary data.</text>
</comment>
<evidence type="ECO:0000259" key="2">
    <source>
        <dbReference type="PROSITE" id="PS51704"/>
    </source>
</evidence>
<dbReference type="Gene3D" id="3.20.20.190">
    <property type="entry name" value="Phosphatidylinositol (PI) phosphodiesterase"/>
    <property type="match status" value="1"/>
</dbReference>
<feature type="chain" id="PRO_5024988770" evidence="1">
    <location>
        <begin position="23"/>
        <end position="500"/>
    </location>
</feature>
<proteinExistence type="predicted"/>
<dbReference type="GO" id="GO:0006629">
    <property type="term" value="P:lipid metabolic process"/>
    <property type="evidence" value="ECO:0007669"/>
    <property type="project" value="InterPro"/>
</dbReference>